<evidence type="ECO:0000313" key="2">
    <source>
        <dbReference type="EMBL" id="CAB4184056.1"/>
    </source>
</evidence>
<accession>A0A6J7XJ00</accession>
<organism evidence="5">
    <name type="scientific">uncultured Caudovirales phage</name>
    <dbReference type="NCBI Taxonomy" id="2100421"/>
    <lineage>
        <taxon>Viruses</taxon>
        <taxon>Duplodnaviria</taxon>
        <taxon>Heunggongvirae</taxon>
        <taxon>Uroviricota</taxon>
        <taxon>Caudoviricetes</taxon>
        <taxon>Peduoviridae</taxon>
        <taxon>Maltschvirus</taxon>
        <taxon>Maltschvirus maltsch</taxon>
    </lineage>
</organism>
<sequence length="82" mass="9544">MKSVTYTKKGPGRIIANGKVKIVAKTDERKWIEKDKNLCDDCFIQRFPDFSYEGSTALTIWRMAWELSKETKENEISLIKTI</sequence>
<dbReference type="EMBL" id="LR797052">
    <property type="protein sequence ID" value="CAB4184056.1"/>
    <property type="molecule type" value="Genomic_DNA"/>
</dbReference>
<evidence type="ECO:0000313" key="4">
    <source>
        <dbReference type="EMBL" id="CAB4215706.1"/>
    </source>
</evidence>
<dbReference type="EMBL" id="LR797318">
    <property type="protein sequence ID" value="CAB4202704.1"/>
    <property type="molecule type" value="Genomic_DNA"/>
</dbReference>
<dbReference type="EMBL" id="LR797424">
    <property type="protein sequence ID" value="CAB4215706.1"/>
    <property type="molecule type" value="Genomic_DNA"/>
</dbReference>
<gene>
    <name evidence="1" type="ORF">UFOVP1022_9</name>
    <name evidence="2" type="ORF">UFOVP1110_32</name>
    <name evidence="3" type="ORF">UFOVP1378_34</name>
    <name evidence="4" type="ORF">UFOVP1474_52</name>
    <name evidence="5" type="ORF">UFOVP1561_18</name>
</gene>
<proteinExistence type="predicted"/>
<evidence type="ECO:0000313" key="3">
    <source>
        <dbReference type="EMBL" id="CAB4202704.1"/>
    </source>
</evidence>
<dbReference type="EMBL" id="LR798406">
    <property type="protein sequence ID" value="CAB5229896.1"/>
    <property type="molecule type" value="Genomic_DNA"/>
</dbReference>
<evidence type="ECO:0000313" key="1">
    <source>
        <dbReference type="EMBL" id="CAB4178799.1"/>
    </source>
</evidence>
<protein>
    <submittedName>
        <fullName evidence="5">Uncharacterized protein</fullName>
    </submittedName>
</protein>
<reference evidence="5" key="1">
    <citation type="submission" date="2020-05" db="EMBL/GenBank/DDBJ databases">
        <authorList>
            <person name="Chiriac C."/>
            <person name="Salcher M."/>
            <person name="Ghai R."/>
            <person name="Kavagutti S V."/>
        </authorList>
    </citation>
    <scope>NUCLEOTIDE SEQUENCE</scope>
</reference>
<evidence type="ECO:0000313" key="5">
    <source>
        <dbReference type="EMBL" id="CAB5229896.1"/>
    </source>
</evidence>
<dbReference type="EMBL" id="LR796978">
    <property type="protein sequence ID" value="CAB4178799.1"/>
    <property type="molecule type" value="Genomic_DNA"/>
</dbReference>
<name>A0A6J7XJ00_9CAUD</name>